<sequence length="231" mass="26426">MRVKGERQIKEFVGRHWRKNKRPSWIDENYWVEIKMLNPFVCVLQQKDLTEWVSRSKCLEELHKHQKGEKKGTKEDAEASGTTMPDDLQLMAIVAGGVSCNRFYGTGMEAAHFITENKQAAIGLVSCCLDHEQRLMRRVKDVISRVSAAFDEHMQWLFENNQLVYNLFPSMMPLVRAAMSNDTSTSTSTVAVAGTSEVRTQDSNPPLLYPTPRIVLPHPLQMLHRLHFDGL</sequence>
<dbReference type="Proteomes" id="UP001060085">
    <property type="component" value="Linkage Group LG01"/>
</dbReference>
<comment type="caution">
    <text evidence="1">The sequence shown here is derived from an EMBL/GenBank/DDBJ whole genome shotgun (WGS) entry which is preliminary data.</text>
</comment>
<evidence type="ECO:0000313" key="1">
    <source>
        <dbReference type="EMBL" id="KAI5680720.1"/>
    </source>
</evidence>
<proteinExistence type="predicted"/>
<evidence type="ECO:0000313" key="2">
    <source>
        <dbReference type="Proteomes" id="UP001060085"/>
    </source>
</evidence>
<gene>
    <name evidence="1" type="ORF">M9H77_01947</name>
</gene>
<name>A0ACC0C6Z8_CATRO</name>
<reference evidence="2" key="1">
    <citation type="journal article" date="2023" name="Nat. Plants">
        <title>Single-cell RNA sequencing provides a high-resolution roadmap for understanding the multicellular compartmentation of specialized metabolism.</title>
        <authorList>
            <person name="Sun S."/>
            <person name="Shen X."/>
            <person name="Li Y."/>
            <person name="Li Y."/>
            <person name="Wang S."/>
            <person name="Li R."/>
            <person name="Zhang H."/>
            <person name="Shen G."/>
            <person name="Guo B."/>
            <person name="Wei J."/>
            <person name="Xu J."/>
            <person name="St-Pierre B."/>
            <person name="Chen S."/>
            <person name="Sun C."/>
        </authorList>
    </citation>
    <scope>NUCLEOTIDE SEQUENCE [LARGE SCALE GENOMIC DNA]</scope>
</reference>
<dbReference type="EMBL" id="CM044701">
    <property type="protein sequence ID" value="KAI5680720.1"/>
    <property type="molecule type" value="Genomic_DNA"/>
</dbReference>
<accession>A0ACC0C6Z8</accession>
<organism evidence="1 2">
    <name type="scientific">Catharanthus roseus</name>
    <name type="common">Madagascar periwinkle</name>
    <name type="synonym">Vinca rosea</name>
    <dbReference type="NCBI Taxonomy" id="4058"/>
    <lineage>
        <taxon>Eukaryota</taxon>
        <taxon>Viridiplantae</taxon>
        <taxon>Streptophyta</taxon>
        <taxon>Embryophyta</taxon>
        <taxon>Tracheophyta</taxon>
        <taxon>Spermatophyta</taxon>
        <taxon>Magnoliopsida</taxon>
        <taxon>eudicotyledons</taxon>
        <taxon>Gunneridae</taxon>
        <taxon>Pentapetalae</taxon>
        <taxon>asterids</taxon>
        <taxon>lamiids</taxon>
        <taxon>Gentianales</taxon>
        <taxon>Apocynaceae</taxon>
        <taxon>Rauvolfioideae</taxon>
        <taxon>Vinceae</taxon>
        <taxon>Catharanthinae</taxon>
        <taxon>Catharanthus</taxon>
    </lineage>
</organism>
<keyword evidence="2" id="KW-1185">Reference proteome</keyword>
<protein>
    <submittedName>
        <fullName evidence="1">Uncharacterized protein</fullName>
    </submittedName>
</protein>